<evidence type="ECO:0000256" key="3">
    <source>
        <dbReference type="ARBA" id="ARBA00023136"/>
    </source>
</evidence>
<feature type="signal peptide" evidence="7">
    <location>
        <begin position="1"/>
        <end position="22"/>
    </location>
</feature>
<dbReference type="Gene3D" id="3.40.50.10610">
    <property type="entry name" value="ABC-type transport auxiliary lipoprotein component"/>
    <property type="match status" value="2"/>
</dbReference>
<dbReference type="AlphaFoldDB" id="A0A2U2J0S9"/>
<dbReference type="Pfam" id="PF03783">
    <property type="entry name" value="CsgG"/>
    <property type="match status" value="1"/>
</dbReference>
<dbReference type="GO" id="GO:0030288">
    <property type="term" value="C:outer membrane-bounded periplasmic space"/>
    <property type="evidence" value="ECO:0007669"/>
    <property type="project" value="InterPro"/>
</dbReference>
<evidence type="ECO:0000256" key="4">
    <source>
        <dbReference type="ARBA" id="ARBA00023139"/>
    </source>
</evidence>
<name>A0A2U2J0S9_9SPHN</name>
<evidence type="ECO:0000256" key="1">
    <source>
        <dbReference type="ARBA" id="ARBA00022475"/>
    </source>
</evidence>
<sequence>MRKGGMLCCAAALLLSGCVALPDIPETSRLAVYPEKTQTQELLGALPPPARPVAVAVYDFADLTGQFKPSETGQTLSRAVSQGGASILVKALQDAGNRSWFTIVERESLNNLLNERNIIREMRERYLGEQGVNPQALPAMLFAGVILEGGIVGYDSNTLTGGSGAAFLGIGGRTEYRQDTVTVYLRAVSVRTGEVLTSVQTSKTIAAYALGASAFKFVEFKELLEAEVGFTTNEPDQLALQQAIEKAVYALVLEGVDLKLWEFADAEAGWPFLWRYRQEREGVFSAEQVQSAMEQMRKAAPLRIKEEESSDKDDAGRKDGAR</sequence>
<evidence type="ECO:0000313" key="8">
    <source>
        <dbReference type="EMBL" id="PWG01917.1"/>
    </source>
</evidence>
<dbReference type="InterPro" id="IPR005534">
    <property type="entry name" value="Curli_assmbl/transp-comp_CsgG"/>
</dbReference>
<dbReference type="RefSeq" id="WP_109270057.1">
    <property type="nucleotide sequence ID" value="NZ_QFFF01000001.1"/>
</dbReference>
<proteinExistence type="predicted"/>
<keyword evidence="9" id="KW-1185">Reference proteome</keyword>
<dbReference type="PANTHER" id="PTHR41164">
    <property type="entry name" value="CURLI PRODUCTION ASSEMBLY/TRANSPORT COMPONENT CSGG"/>
    <property type="match status" value="1"/>
</dbReference>
<dbReference type="OrthoDB" id="1110708at2"/>
<gene>
    <name evidence="8" type="ORF">DF286_02785</name>
</gene>
<feature type="compositionally biased region" description="Basic and acidic residues" evidence="6">
    <location>
        <begin position="303"/>
        <end position="322"/>
    </location>
</feature>
<feature type="region of interest" description="Disordered" evidence="6">
    <location>
        <begin position="298"/>
        <end position="322"/>
    </location>
</feature>
<organism evidence="8 9">
    <name type="scientific">Allosphingosinicella humi</name>
    <dbReference type="NCBI Taxonomy" id="2068657"/>
    <lineage>
        <taxon>Bacteria</taxon>
        <taxon>Pseudomonadati</taxon>
        <taxon>Pseudomonadota</taxon>
        <taxon>Alphaproteobacteria</taxon>
        <taxon>Sphingomonadales</taxon>
        <taxon>Sphingomonadaceae</taxon>
        <taxon>Allosphingosinicella</taxon>
    </lineage>
</organism>
<feature type="chain" id="PRO_5015594962" evidence="7">
    <location>
        <begin position="23"/>
        <end position="322"/>
    </location>
</feature>
<dbReference type="PANTHER" id="PTHR41164:SF1">
    <property type="entry name" value="CURLI PRODUCTION ASSEMBLY_TRANSPORT COMPONENT CSGG"/>
    <property type="match status" value="1"/>
</dbReference>
<dbReference type="Proteomes" id="UP000245916">
    <property type="component" value="Unassembled WGS sequence"/>
</dbReference>
<keyword evidence="5" id="KW-0449">Lipoprotein</keyword>
<evidence type="ECO:0000256" key="5">
    <source>
        <dbReference type="ARBA" id="ARBA00023288"/>
    </source>
</evidence>
<comment type="caution">
    <text evidence="8">The sequence shown here is derived from an EMBL/GenBank/DDBJ whole genome shotgun (WGS) entry which is preliminary data.</text>
</comment>
<keyword evidence="3" id="KW-0472">Membrane</keyword>
<reference evidence="8 9" key="1">
    <citation type="submission" date="2018-05" db="EMBL/GenBank/DDBJ databases">
        <title>Genome of Sphingosinicella humi QZX222.</title>
        <authorList>
            <person name="Qiao Z."/>
            <person name="Wang G."/>
        </authorList>
    </citation>
    <scope>NUCLEOTIDE SEQUENCE [LARGE SCALE GENOMIC DNA]</scope>
    <source>
        <strain evidence="8 9">QZX222</strain>
    </source>
</reference>
<dbReference type="EMBL" id="QFFF01000001">
    <property type="protein sequence ID" value="PWG01917.1"/>
    <property type="molecule type" value="Genomic_DNA"/>
</dbReference>
<keyword evidence="1" id="KW-1003">Cell membrane</keyword>
<evidence type="ECO:0000256" key="2">
    <source>
        <dbReference type="ARBA" id="ARBA00022729"/>
    </source>
</evidence>
<keyword evidence="4" id="KW-0564">Palmitate</keyword>
<evidence type="ECO:0000313" key="9">
    <source>
        <dbReference type="Proteomes" id="UP000245916"/>
    </source>
</evidence>
<accession>A0A2U2J0S9</accession>
<protein>
    <submittedName>
        <fullName evidence="8">Curlin</fullName>
    </submittedName>
</protein>
<evidence type="ECO:0000256" key="7">
    <source>
        <dbReference type="SAM" id="SignalP"/>
    </source>
</evidence>
<keyword evidence="2 7" id="KW-0732">Signal</keyword>
<dbReference type="PROSITE" id="PS51257">
    <property type="entry name" value="PROKAR_LIPOPROTEIN"/>
    <property type="match status" value="1"/>
</dbReference>
<evidence type="ECO:0000256" key="6">
    <source>
        <dbReference type="SAM" id="MobiDB-lite"/>
    </source>
</evidence>